<dbReference type="EMBL" id="GGEC01074365">
    <property type="protein sequence ID" value="MBX54849.1"/>
    <property type="molecule type" value="Transcribed_RNA"/>
</dbReference>
<proteinExistence type="predicted"/>
<organism evidence="1">
    <name type="scientific">Rhizophora mucronata</name>
    <name type="common">Asiatic mangrove</name>
    <dbReference type="NCBI Taxonomy" id="61149"/>
    <lineage>
        <taxon>Eukaryota</taxon>
        <taxon>Viridiplantae</taxon>
        <taxon>Streptophyta</taxon>
        <taxon>Embryophyta</taxon>
        <taxon>Tracheophyta</taxon>
        <taxon>Spermatophyta</taxon>
        <taxon>Magnoliopsida</taxon>
        <taxon>eudicotyledons</taxon>
        <taxon>Gunneridae</taxon>
        <taxon>Pentapetalae</taxon>
        <taxon>rosids</taxon>
        <taxon>fabids</taxon>
        <taxon>Malpighiales</taxon>
        <taxon>Rhizophoraceae</taxon>
        <taxon>Rhizophora</taxon>
    </lineage>
</organism>
<name>A0A2P2PJL8_RHIMU</name>
<evidence type="ECO:0000313" key="1">
    <source>
        <dbReference type="EMBL" id="MBX54849.1"/>
    </source>
</evidence>
<sequence>MFVGHTILWGTAVIRQITEFLNNLSNLNRSSLSFTGGIPKQGCSISELSLLNLHTRGNTFVCSSSTATFVFHARKTNGSLIADCFRNTNSSRMIDFRR</sequence>
<reference evidence="1" key="1">
    <citation type="submission" date="2018-02" db="EMBL/GenBank/DDBJ databases">
        <title>Rhizophora mucronata_Transcriptome.</title>
        <authorList>
            <person name="Meera S.P."/>
            <person name="Sreeshan A."/>
            <person name="Augustine A."/>
        </authorList>
    </citation>
    <scope>NUCLEOTIDE SEQUENCE</scope>
    <source>
        <tissue evidence="1">Leaf</tissue>
    </source>
</reference>
<accession>A0A2P2PJL8</accession>
<dbReference type="AlphaFoldDB" id="A0A2P2PJL8"/>
<protein>
    <submittedName>
        <fullName evidence="1">Uncharacterized protein</fullName>
    </submittedName>
</protein>